<evidence type="ECO:0000259" key="2">
    <source>
        <dbReference type="Pfam" id="PF00078"/>
    </source>
</evidence>
<dbReference type="Pfam" id="PF13966">
    <property type="entry name" value="zf-RVT"/>
    <property type="match status" value="1"/>
</dbReference>
<dbReference type="Gene3D" id="1.25.40.20">
    <property type="entry name" value="Ankyrin repeat-containing domain"/>
    <property type="match status" value="1"/>
</dbReference>
<reference evidence="4 5" key="1">
    <citation type="submission" date="2023-10" db="EMBL/GenBank/DDBJ databases">
        <title>Chromosome-scale genome assembly provides insights into flower coloration mechanisms of Canna indica.</title>
        <authorList>
            <person name="Li C."/>
        </authorList>
    </citation>
    <scope>NUCLEOTIDE SEQUENCE [LARGE SCALE GENOMIC DNA]</scope>
    <source>
        <tissue evidence="4">Flower</tissue>
    </source>
</reference>
<feature type="repeat" description="ANK" evidence="1">
    <location>
        <begin position="781"/>
        <end position="813"/>
    </location>
</feature>
<keyword evidence="5" id="KW-1185">Reference proteome</keyword>
<dbReference type="InterPro" id="IPR000477">
    <property type="entry name" value="RT_dom"/>
</dbReference>
<keyword evidence="1" id="KW-0040">ANK repeat</keyword>
<dbReference type="EMBL" id="CP136896">
    <property type="protein sequence ID" value="WOL13326.1"/>
    <property type="molecule type" value="Genomic_DNA"/>
</dbReference>
<name>A0AAQ3QHY3_9LILI</name>
<feature type="domain" description="Reverse transcriptase" evidence="2">
    <location>
        <begin position="265"/>
        <end position="389"/>
    </location>
</feature>
<accession>A0AAQ3QHY3</accession>
<dbReference type="InterPro" id="IPR036770">
    <property type="entry name" value="Ankyrin_rpt-contain_sf"/>
</dbReference>
<dbReference type="SUPFAM" id="SSF48403">
    <property type="entry name" value="Ankyrin repeat"/>
    <property type="match status" value="1"/>
</dbReference>
<feature type="domain" description="Reverse transcriptase zinc-binding" evidence="3">
    <location>
        <begin position="649"/>
        <end position="704"/>
    </location>
</feature>
<dbReference type="InterPro" id="IPR026960">
    <property type="entry name" value="RVT-Znf"/>
</dbReference>
<dbReference type="PROSITE" id="PS50297">
    <property type="entry name" value="ANK_REP_REGION"/>
    <property type="match status" value="1"/>
</dbReference>
<dbReference type="PANTHER" id="PTHR33116:SF78">
    <property type="entry name" value="OS12G0587133 PROTEIN"/>
    <property type="match status" value="1"/>
</dbReference>
<dbReference type="PANTHER" id="PTHR33116">
    <property type="entry name" value="REVERSE TRANSCRIPTASE ZINC-BINDING DOMAIN-CONTAINING PROTEIN-RELATED-RELATED"/>
    <property type="match status" value="1"/>
</dbReference>
<dbReference type="Pfam" id="PF00078">
    <property type="entry name" value="RVT_1"/>
    <property type="match status" value="1"/>
</dbReference>
<dbReference type="Pfam" id="PF12796">
    <property type="entry name" value="Ank_2"/>
    <property type="match status" value="1"/>
</dbReference>
<dbReference type="PROSITE" id="PS50088">
    <property type="entry name" value="ANK_REPEAT"/>
    <property type="match status" value="1"/>
</dbReference>
<dbReference type="InterPro" id="IPR043502">
    <property type="entry name" value="DNA/RNA_pol_sf"/>
</dbReference>
<evidence type="ECO:0000259" key="3">
    <source>
        <dbReference type="Pfam" id="PF13966"/>
    </source>
</evidence>
<evidence type="ECO:0008006" key="6">
    <source>
        <dbReference type="Google" id="ProtNLM"/>
    </source>
</evidence>
<proteinExistence type="predicted"/>
<dbReference type="Proteomes" id="UP001327560">
    <property type="component" value="Chromosome 7"/>
</dbReference>
<dbReference type="InterPro" id="IPR002110">
    <property type="entry name" value="Ankyrin_rpt"/>
</dbReference>
<protein>
    <recommendedName>
        <fullName evidence="6">Reverse transcriptase domain-containing protein</fullName>
    </recommendedName>
</protein>
<dbReference type="Gene3D" id="3.60.10.10">
    <property type="entry name" value="Endonuclease/exonuclease/phosphatase"/>
    <property type="match status" value="1"/>
</dbReference>
<dbReference type="SUPFAM" id="SSF56219">
    <property type="entry name" value="DNase I-like"/>
    <property type="match status" value="1"/>
</dbReference>
<evidence type="ECO:0000256" key="1">
    <source>
        <dbReference type="PROSITE-ProRule" id="PRU00023"/>
    </source>
</evidence>
<evidence type="ECO:0000313" key="5">
    <source>
        <dbReference type="Proteomes" id="UP001327560"/>
    </source>
</evidence>
<evidence type="ECO:0000313" key="4">
    <source>
        <dbReference type="EMBL" id="WOL13326.1"/>
    </source>
</evidence>
<dbReference type="AlphaFoldDB" id="A0AAQ3QHY3"/>
<dbReference type="InterPro" id="IPR036691">
    <property type="entry name" value="Endo/exonu/phosph_ase_sf"/>
</dbReference>
<organism evidence="4 5">
    <name type="scientific">Canna indica</name>
    <name type="common">Indian-shot</name>
    <dbReference type="NCBI Taxonomy" id="4628"/>
    <lineage>
        <taxon>Eukaryota</taxon>
        <taxon>Viridiplantae</taxon>
        <taxon>Streptophyta</taxon>
        <taxon>Embryophyta</taxon>
        <taxon>Tracheophyta</taxon>
        <taxon>Spermatophyta</taxon>
        <taxon>Magnoliopsida</taxon>
        <taxon>Liliopsida</taxon>
        <taxon>Zingiberales</taxon>
        <taxon>Cannaceae</taxon>
        <taxon>Canna</taxon>
    </lineage>
</organism>
<dbReference type="SUPFAM" id="SSF56672">
    <property type="entry name" value="DNA/RNA polymerases"/>
    <property type="match status" value="1"/>
</dbReference>
<gene>
    <name evidence="4" type="ORF">Cni_G22096</name>
</gene>
<dbReference type="SMART" id="SM00248">
    <property type="entry name" value="ANK"/>
    <property type="match status" value="2"/>
</dbReference>
<sequence length="826" mass="93833">MTTHNHERHNYSGNLIDSRRFSLLITDLGLLDTPISGSLFTWTNNQNPPALVKLDHILVNSTMAMAFPEFFDFVRDRKLSDHNPLLFKMAPHKRKSTTHFRIENTWLQYDQFIDIIKAGLCNPLSSSPSSESPLKHWLILWKSLRRVILEWDKRRHNLISSLNVAGSSISDWTQVASAFKTFYVDLLGRIVTPLLRLRWTSLYQNSNSILNSLDDIFSLTEVHELLANRLAPLIHDLIDNKQGAFIGGRSTLDCFMTSYETIWGCKRWISWIYRLLSTAESSLLINGSEGRSFKHRRGVRQGNTLSPLLFNLVTDTLLRLISRAADLGLVIGALSLTLQESITHILFVDDLLLFCKADEESMRSLRLILNCFELCSCLKINPLKTKAIHVLGDATKAAQATEIFGCSVGTFPIQAGRLTLVNSVITSQASYFFSIFMAPHWVYKHIDRRRRTFFWIGKGDDSSQGKCLMSWDSMTCRQTEGGLGILDLPSHNRARLANWIWKLFQPTGMPRQDILTGLYPRLLELHTEDKPHLSHIWRHISSLLEALQPSFTFSVGDGSNLRLWHTPCFNDHSLRERYPSLFSGIISTYISFSDAKLRDSSGAVQGWNLRFRYLVPIYLLNNLVLDLAPHLNSTGVVSISWIWNTNVVYSTNRFYRILNFRGVGEVKAPYIWQKECPPACSMHTWLVERHQLLTKDKLITWNRPNSVLHIAAKQGKTDFAKLTSPQTTTVAPRTYSRTNVKTLPNLHCAARVGHVDMVSVFISWARLHNKIIALIETTNDIGNTALHEAVQNGHYLVVAALLDKISSLSAVKNNINGVSPLYMAVL</sequence>